<dbReference type="Pfam" id="PF01261">
    <property type="entry name" value="AP_endonuc_2"/>
    <property type="match status" value="1"/>
</dbReference>
<dbReference type="InterPro" id="IPR013022">
    <property type="entry name" value="Xyl_isomerase-like_TIM-brl"/>
</dbReference>
<dbReference type="Gene3D" id="3.20.20.150">
    <property type="entry name" value="Divalent-metal-dependent TIM barrel enzymes"/>
    <property type="match status" value="1"/>
</dbReference>
<dbReference type="EMBL" id="JACJVP010000087">
    <property type="protein sequence ID" value="MBB6675619.1"/>
    <property type="molecule type" value="Genomic_DNA"/>
</dbReference>
<dbReference type="InterPro" id="IPR050312">
    <property type="entry name" value="IolE/XylAMocC-like"/>
</dbReference>
<accession>A0A7X0S0W4</accession>
<reference evidence="2 3" key="1">
    <citation type="submission" date="2020-08" db="EMBL/GenBank/DDBJ databases">
        <title>Cohnella phylogeny.</title>
        <authorList>
            <person name="Dunlap C."/>
        </authorList>
    </citation>
    <scope>NUCLEOTIDE SEQUENCE [LARGE SCALE GENOMIC DNA]</scope>
    <source>
        <strain evidence="2 3">DSM 28246</strain>
    </source>
</reference>
<gene>
    <name evidence="2" type="ORF">H7C19_33655</name>
</gene>
<evidence type="ECO:0000313" key="3">
    <source>
        <dbReference type="Proteomes" id="UP000547209"/>
    </source>
</evidence>
<dbReference type="AlphaFoldDB" id="A0A7X0S0W4"/>
<keyword evidence="3" id="KW-1185">Reference proteome</keyword>
<evidence type="ECO:0000259" key="1">
    <source>
        <dbReference type="Pfam" id="PF01261"/>
    </source>
</evidence>
<dbReference type="SUPFAM" id="SSF51658">
    <property type="entry name" value="Xylose isomerase-like"/>
    <property type="match status" value="1"/>
</dbReference>
<feature type="domain" description="Xylose isomerase-like TIM barrel" evidence="1">
    <location>
        <begin position="48"/>
        <end position="223"/>
    </location>
</feature>
<proteinExistence type="predicted"/>
<sequence length="278" mass="30218">MSYLSVSTWSLHRLLGPLRWTAWDAEAGTHQSHEQEQPQVLTLLELPAALASRGYQAAEVCHFHFPSVEPAYLSQLREAFAAAGISFDTLLLDYGDLTAADEARREADYGLMRRWIDTAAAAGAKQIRIVAGEAQPGDAEAIRRSAAALKALAAYGDERGVRVITENFKPLTSSGASCLSLLAQTGERVGMITDFGNFGGSAKYEELAMILPYSVSVHAKAHYDDAGLPDEAEYRRCLDVTSAAGFNGAYVLIYDGPGDMWAGLERARRIVEPYVAER</sequence>
<dbReference type="PANTHER" id="PTHR12110:SF53">
    <property type="entry name" value="BLR5974 PROTEIN"/>
    <property type="match status" value="1"/>
</dbReference>
<evidence type="ECO:0000313" key="2">
    <source>
        <dbReference type="EMBL" id="MBB6675619.1"/>
    </source>
</evidence>
<comment type="caution">
    <text evidence="2">The sequence shown here is derived from an EMBL/GenBank/DDBJ whole genome shotgun (WGS) entry which is preliminary data.</text>
</comment>
<name>A0A7X0S0W4_9BACL</name>
<dbReference type="PANTHER" id="PTHR12110">
    <property type="entry name" value="HYDROXYPYRUVATE ISOMERASE"/>
    <property type="match status" value="1"/>
</dbReference>
<dbReference type="Proteomes" id="UP000547209">
    <property type="component" value="Unassembled WGS sequence"/>
</dbReference>
<dbReference type="InterPro" id="IPR036237">
    <property type="entry name" value="Xyl_isomerase-like_sf"/>
</dbReference>
<organism evidence="2 3">
    <name type="scientific">Cohnella nanjingensis</name>
    <dbReference type="NCBI Taxonomy" id="1387779"/>
    <lineage>
        <taxon>Bacteria</taxon>
        <taxon>Bacillati</taxon>
        <taxon>Bacillota</taxon>
        <taxon>Bacilli</taxon>
        <taxon>Bacillales</taxon>
        <taxon>Paenibacillaceae</taxon>
        <taxon>Cohnella</taxon>
    </lineage>
</organism>
<protein>
    <submittedName>
        <fullName evidence="2">TIM barrel protein</fullName>
    </submittedName>
</protein>
<dbReference type="RefSeq" id="WP_185673464.1">
    <property type="nucleotide sequence ID" value="NZ_JACJVP010000087.1"/>
</dbReference>